<sequence length="134" mass="14538">MPTLEEIKNKRLNLNRFTTYNFIELSVLEKDRAECRLTLRPESTNPIGMLHGGALYTMADSSAGSAAHSDGRIYVTQNSSMNYLSNIKEGTAVAVGTVVHRGKTTCLVNVDITAEATGKLLATGSFTFFCIGTE</sequence>
<dbReference type="AlphaFoldDB" id="A0A644ZUX4"/>
<dbReference type="InterPro" id="IPR029069">
    <property type="entry name" value="HotDog_dom_sf"/>
</dbReference>
<name>A0A644ZUX4_9ZZZZ</name>
<gene>
    <name evidence="4" type="ORF">SDC9_91451</name>
</gene>
<dbReference type="NCBIfam" id="TIGR00369">
    <property type="entry name" value="unchar_dom_1"/>
    <property type="match status" value="1"/>
</dbReference>
<protein>
    <recommendedName>
        <fullName evidence="3">Thioesterase domain-containing protein</fullName>
    </recommendedName>
</protein>
<dbReference type="CDD" id="cd03443">
    <property type="entry name" value="PaaI_thioesterase"/>
    <property type="match status" value="1"/>
</dbReference>
<dbReference type="EMBL" id="VSSQ01010608">
    <property type="protein sequence ID" value="MPM44770.1"/>
    <property type="molecule type" value="Genomic_DNA"/>
</dbReference>
<evidence type="ECO:0000259" key="3">
    <source>
        <dbReference type="Pfam" id="PF03061"/>
    </source>
</evidence>
<dbReference type="Gene3D" id="3.10.129.10">
    <property type="entry name" value="Hotdog Thioesterase"/>
    <property type="match status" value="1"/>
</dbReference>
<comment type="caution">
    <text evidence="4">The sequence shown here is derived from an EMBL/GenBank/DDBJ whole genome shotgun (WGS) entry which is preliminary data.</text>
</comment>
<dbReference type="Pfam" id="PF03061">
    <property type="entry name" value="4HBT"/>
    <property type="match status" value="1"/>
</dbReference>
<dbReference type="SUPFAM" id="SSF54637">
    <property type="entry name" value="Thioesterase/thiol ester dehydrase-isomerase"/>
    <property type="match status" value="1"/>
</dbReference>
<dbReference type="InterPro" id="IPR039298">
    <property type="entry name" value="ACOT13"/>
</dbReference>
<dbReference type="PANTHER" id="PTHR21660">
    <property type="entry name" value="THIOESTERASE SUPERFAMILY MEMBER-RELATED"/>
    <property type="match status" value="1"/>
</dbReference>
<evidence type="ECO:0000256" key="2">
    <source>
        <dbReference type="ARBA" id="ARBA00022801"/>
    </source>
</evidence>
<dbReference type="InterPro" id="IPR006683">
    <property type="entry name" value="Thioestr_dom"/>
</dbReference>
<evidence type="ECO:0000256" key="1">
    <source>
        <dbReference type="ARBA" id="ARBA00008324"/>
    </source>
</evidence>
<evidence type="ECO:0000313" key="4">
    <source>
        <dbReference type="EMBL" id="MPM44770.1"/>
    </source>
</evidence>
<organism evidence="4">
    <name type="scientific">bioreactor metagenome</name>
    <dbReference type="NCBI Taxonomy" id="1076179"/>
    <lineage>
        <taxon>unclassified sequences</taxon>
        <taxon>metagenomes</taxon>
        <taxon>ecological metagenomes</taxon>
    </lineage>
</organism>
<dbReference type="InterPro" id="IPR003736">
    <property type="entry name" value="PAAI_dom"/>
</dbReference>
<proteinExistence type="inferred from homology"/>
<keyword evidence="2" id="KW-0378">Hydrolase</keyword>
<feature type="domain" description="Thioesterase" evidence="3">
    <location>
        <begin position="48"/>
        <end position="118"/>
    </location>
</feature>
<accession>A0A644ZUX4</accession>
<reference evidence="4" key="1">
    <citation type="submission" date="2019-08" db="EMBL/GenBank/DDBJ databases">
        <authorList>
            <person name="Kucharzyk K."/>
            <person name="Murdoch R.W."/>
            <person name="Higgins S."/>
            <person name="Loffler F."/>
        </authorList>
    </citation>
    <scope>NUCLEOTIDE SEQUENCE</scope>
</reference>
<dbReference type="GO" id="GO:0047617">
    <property type="term" value="F:fatty acyl-CoA hydrolase activity"/>
    <property type="evidence" value="ECO:0007669"/>
    <property type="project" value="InterPro"/>
</dbReference>
<comment type="similarity">
    <text evidence="1">Belongs to the thioesterase PaaI family.</text>
</comment>
<dbReference type="PANTHER" id="PTHR21660:SF1">
    <property type="entry name" value="ACYL-COENZYME A THIOESTERASE 13"/>
    <property type="match status" value="1"/>
</dbReference>